<proteinExistence type="predicted"/>
<keyword evidence="8" id="KW-0614">Plasmid</keyword>
<feature type="transmembrane region" description="Helical" evidence="6">
    <location>
        <begin position="99"/>
        <end position="117"/>
    </location>
</feature>
<dbReference type="PANTHER" id="PTHR11562">
    <property type="entry name" value="CATION EFFLUX PROTEIN/ ZINC TRANSPORTER"/>
    <property type="match status" value="1"/>
</dbReference>
<evidence type="ECO:0000256" key="5">
    <source>
        <dbReference type="ARBA" id="ARBA00023136"/>
    </source>
</evidence>
<dbReference type="GO" id="GO:0005886">
    <property type="term" value="C:plasma membrane"/>
    <property type="evidence" value="ECO:0007669"/>
    <property type="project" value="TreeGrafter"/>
</dbReference>
<feature type="transmembrane region" description="Helical" evidence="6">
    <location>
        <begin position="156"/>
        <end position="175"/>
    </location>
</feature>
<dbReference type="InterPro" id="IPR027469">
    <property type="entry name" value="Cation_efflux_TMD_sf"/>
</dbReference>
<keyword evidence="3" id="KW-0813">Transport</keyword>
<keyword evidence="3" id="KW-0406">Ion transport</keyword>
<keyword evidence="5 6" id="KW-0472">Membrane</keyword>
<feature type="transmembrane region" description="Helical" evidence="6">
    <location>
        <begin position="196"/>
        <end position="213"/>
    </location>
</feature>
<evidence type="ECO:0000256" key="1">
    <source>
        <dbReference type="ARBA" id="ARBA00004141"/>
    </source>
</evidence>
<feature type="domain" description="Cation efflux protein transmembrane" evidence="7">
    <location>
        <begin position="66"/>
        <end position="239"/>
    </location>
</feature>
<dbReference type="PANTHER" id="PTHR11562:SF17">
    <property type="entry name" value="RE54080P-RELATED"/>
    <property type="match status" value="1"/>
</dbReference>
<evidence type="ECO:0000313" key="8">
    <source>
        <dbReference type="EMBL" id="CAA2138258.1"/>
    </source>
</evidence>
<protein>
    <recommendedName>
        <fullName evidence="7">Cation efflux protein transmembrane domain-containing protein</fullName>
    </recommendedName>
</protein>
<keyword evidence="3" id="KW-0864">Zinc transport</keyword>
<accession>A0A679JTF3</accession>
<reference evidence="8" key="1">
    <citation type="submission" date="2019-12" db="EMBL/GenBank/DDBJ databases">
        <authorList>
            <person name="Cremers G."/>
        </authorList>
    </citation>
    <scope>NUCLEOTIDE SEQUENCE</scope>
    <source>
        <strain evidence="8">Mbul2</strain>
        <plasmid evidence="8">1</plasmid>
    </source>
</reference>
<dbReference type="EMBL" id="LR743510">
    <property type="protein sequence ID" value="CAA2138258.1"/>
    <property type="molecule type" value="Genomic_DNA"/>
</dbReference>
<evidence type="ECO:0000256" key="4">
    <source>
        <dbReference type="ARBA" id="ARBA00022989"/>
    </source>
</evidence>
<organism evidence="8">
    <name type="scientific">Methylobacterium bullatum</name>
    <dbReference type="NCBI Taxonomy" id="570505"/>
    <lineage>
        <taxon>Bacteria</taxon>
        <taxon>Pseudomonadati</taxon>
        <taxon>Pseudomonadota</taxon>
        <taxon>Alphaproteobacteria</taxon>
        <taxon>Hyphomicrobiales</taxon>
        <taxon>Methylobacteriaceae</taxon>
        <taxon>Methylobacterium</taxon>
    </lineage>
</organism>
<dbReference type="InterPro" id="IPR050681">
    <property type="entry name" value="CDF/SLC30A"/>
</dbReference>
<feature type="transmembrane region" description="Helical" evidence="6">
    <location>
        <begin position="219"/>
        <end position="237"/>
    </location>
</feature>
<keyword evidence="2 6" id="KW-0812">Transmembrane</keyword>
<feature type="transmembrane region" description="Helical" evidence="6">
    <location>
        <begin position="65"/>
        <end position="87"/>
    </location>
</feature>
<dbReference type="AlphaFoldDB" id="A0A679JTF3"/>
<keyword evidence="3" id="KW-0862">Zinc</keyword>
<dbReference type="InterPro" id="IPR058533">
    <property type="entry name" value="Cation_efflux_TM"/>
</dbReference>
<geneLocation type="plasmid" evidence="8">
    <name>1</name>
</geneLocation>
<dbReference type="SUPFAM" id="SSF161111">
    <property type="entry name" value="Cation efflux protein transmembrane domain-like"/>
    <property type="match status" value="1"/>
</dbReference>
<feature type="transmembrane region" description="Helical" evidence="6">
    <location>
        <begin position="124"/>
        <end position="144"/>
    </location>
</feature>
<name>A0A679JTF3_9HYPH</name>
<evidence type="ECO:0000256" key="2">
    <source>
        <dbReference type="ARBA" id="ARBA00022692"/>
    </source>
</evidence>
<dbReference type="RefSeq" id="WP_339159630.1">
    <property type="nucleotide sequence ID" value="NZ_LR743510.1"/>
</dbReference>
<sequence>MAESCCGTSQNQTAIHTHAHAHAPGDGHHHAVAPHAPTASAHEESCGCGGGVPVFDGVDPRYKRVLWLVIALNGAMFVTEMAAGQAAGSQALKADALDFLADTVTYGLSLAVIGASLRTRSLAALAKGVSLSLMAVWVFGSTLYQTLVLGVPSAEWMGGIGLLALAANVASVMLLMRYKDGDANVRSVWLCSRNDAIGNIVVMGAALAVWGTKSAWPDLAVAALMAGIFLTSSIQILKQAWGEYREEGREARAVAAE</sequence>
<dbReference type="Pfam" id="PF01545">
    <property type="entry name" value="Cation_efflux"/>
    <property type="match status" value="1"/>
</dbReference>
<dbReference type="GO" id="GO:0005385">
    <property type="term" value="F:zinc ion transmembrane transporter activity"/>
    <property type="evidence" value="ECO:0007669"/>
    <property type="project" value="TreeGrafter"/>
</dbReference>
<evidence type="ECO:0000256" key="6">
    <source>
        <dbReference type="SAM" id="Phobius"/>
    </source>
</evidence>
<comment type="subcellular location">
    <subcellularLocation>
        <location evidence="1">Membrane</location>
        <topology evidence="1">Multi-pass membrane protein</topology>
    </subcellularLocation>
</comment>
<keyword evidence="4 6" id="KW-1133">Transmembrane helix</keyword>
<evidence type="ECO:0000259" key="7">
    <source>
        <dbReference type="Pfam" id="PF01545"/>
    </source>
</evidence>
<dbReference type="Gene3D" id="1.20.1510.10">
    <property type="entry name" value="Cation efflux protein transmembrane domain"/>
    <property type="match status" value="1"/>
</dbReference>
<evidence type="ECO:0000256" key="3">
    <source>
        <dbReference type="ARBA" id="ARBA00022906"/>
    </source>
</evidence>
<gene>
    <name evidence="8" type="ORF">MBLL_01056</name>
</gene>